<dbReference type="STRING" id="1081109.A0A168E7Q9"/>
<feature type="compositionally biased region" description="Polar residues" evidence="2">
    <location>
        <begin position="11"/>
        <end position="30"/>
    </location>
</feature>
<dbReference type="Gene3D" id="3.10.120.10">
    <property type="entry name" value="Cytochrome b5-like heme/steroid binding domain"/>
    <property type="match status" value="1"/>
</dbReference>
<dbReference type="PANTHER" id="PTHR10281:SF76">
    <property type="entry name" value="CALCUTTA CUP-RELATED"/>
    <property type="match status" value="1"/>
</dbReference>
<gene>
    <name evidence="5" type="ORF">AAL_03026</name>
</gene>
<protein>
    <submittedName>
        <fullName evidence="5">Cytochrome b5</fullName>
    </submittedName>
</protein>
<dbReference type="PANTHER" id="PTHR10281">
    <property type="entry name" value="MEMBRANE-ASSOCIATED PROGESTERONE RECEPTOR COMPONENT-RELATED"/>
    <property type="match status" value="1"/>
</dbReference>
<comment type="caution">
    <text evidence="5">The sequence shown here is derived from an EMBL/GenBank/DDBJ whole genome shotgun (WGS) entry which is preliminary data.</text>
</comment>
<organism evidence="5 6">
    <name type="scientific">Moelleriella libera RCEF 2490</name>
    <dbReference type="NCBI Taxonomy" id="1081109"/>
    <lineage>
        <taxon>Eukaryota</taxon>
        <taxon>Fungi</taxon>
        <taxon>Dikarya</taxon>
        <taxon>Ascomycota</taxon>
        <taxon>Pezizomycotina</taxon>
        <taxon>Sordariomycetes</taxon>
        <taxon>Hypocreomycetidae</taxon>
        <taxon>Hypocreales</taxon>
        <taxon>Clavicipitaceae</taxon>
        <taxon>Moelleriella</taxon>
    </lineage>
</organism>
<keyword evidence="3" id="KW-0472">Membrane</keyword>
<dbReference type="OrthoDB" id="10257697at2759"/>
<evidence type="ECO:0000313" key="5">
    <source>
        <dbReference type="EMBL" id="KZZ98508.1"/>
    </source>
</evidence>
<dbReference type="SUPFAM" id="SSF55856">
    <property type="entry name" value="Cytochrome b5-like heme/steroid binding domain"/>
    <property type="match status" value="1"/>
</dbReference>
<name>A0A168E7Q9_9HYPO</name>
<dbReference type="GO" id="GO:0012505">
    <property type="term" value="C:endomembrane system"/>
    <property type="evidence" value="ECO:0007669"/>
    <property type="project" value="TreeGrafter"/>
</dbReference>
<proteinExistence type="inferred from homology"/>
<evidence type="ECO:0000256" key="3">
    <source>
        <dbReference type="SAM" id="Phobius"/>
    </source>
</evidence>
<accession>A0A168E7Q9</accession>
<feature type="domain" description="Cytochrome b5 heme-binding" evidence="4">
    <location>
        <begin position="93"/>
        <end position="192"/>
    </location>
</feature>
<dbReference type="Proteomes" id="UP000078544">
    <property type="component" value="Unassembled WGS sequence"/>
</dbReference>
<keyword evidence="3" id="KW-0812">Transmembrane</keyword>
<evidence type="ECO:0000259" key="4">
    <source>
        <dbReference type="SMART" id="SM01117"/>
    </source>
</evidence>
<dbReference type="Pfam" id="PF00173">
    <property type="entry name" value="Cyt-b5"/>
    <property type="match status" value="1"/>
</dbReference>
<evidence type="ECO:0000256" key="1">
    <source>
        <dbReference type="ARBA" id="ARBA00038357"/>
    </source>
</evidence>
<sequence>MAENEVRQRKVVSSTSATAHESDGPTTTRADSQDEEYSPWLDVLRVLSFLLVASCGLSYVISGGESLFWGFNNKPNYLRVDWWKARITGPLYLTDRELLAYDGRDATKPLYLAINGTIYDVSNGRRMYGPGGSYSSFAGRDAARGFITGCFAEDATPDLRGVEDMFLPIDDPEADKYWTTAEMEMLRAEELANAERRAYEALKHWVDFFAHSKKYTRVGYVKREKGWLEKLPRRKLCNQAQKGRSTRKRNQ</sequence>
<dbReference type="GO" id="GO:0016020">
    <property type="term" value="C:membrane"/>
    <property type="evidence" value="ECO:0007669"/>
    <property type="project" value="TreeGrafter"/>
</dbReference>
<dbReference type="FunFam" id="3.10.120.10:FF:000018">
    <property type="entry name" value="Heme/steroid binding domain protein, putative"/>
    <property type="match status" value="1"/>
</dbReference>
<reference evidence="5 6" key="1">
    <citation type="journal article" date="2016" name="Genome Biol. Evol.">
        <title>Divergent and convergent evolution of fungal pathogenicity.</title>
        <authorList>
            <person name="Shang Y."/>
            <person name="Xiao G."/>
            <person name="Zheng P."/>
            <person name="Cen K."/>
            <person name="Zhan S."/>
            <person name="Wang C."/>
        </authorList>
    </citation>
    <scope>NUCLEOTIDE SEQUENCE [LARGE SCALE GENOMIC DNA]</scope>
    <source>
        <strain evidence="5 6">RCEF 2490</strain>
    </source>
</reference>
<feature type="transmembrane region" description="Helical" evidence="3">
    <location>
        <begin position="46"/>
        <end position="69"/>
    </location>
</feature>
<dbReference type="EMBL" id="AZGY01000005">
    <property type="protein sequence ID" value="KZZ98508.1"/>
    <property type="molecule type" value="Genomic_DNA"/>
</dbReference>
<dbReference type="InterPro" id="IPR050577">
    <property type="entry name" value="MAPR/NEUFC/NENF-like"/>
</dbReference>
<keyword evidence="3" id="KW-1133">Transmembrane helix</keyword>
<keyword evidence="6" id="KW-1185">Reference proteome</keyword>
<comment type="similarity">
    <text evidence="1">Belongs to the cytochrome b5 family. MAPR subfamily.</text>
</comment>
<dbReference type="SMART" id="SM01117">
    <property type="entry name" value="Cyt-b5"/>
    <property type="match status" value="1"/>
</dbReference>
<evidence type="ECO:0000256" key="2">
    <source>
        <dbReference type="SAM" id="MobiDB-lite"/>
    </source>
</evidence>
<dbReference type="InterPro" id="IPR001199">
    <property type="entry name" value="Cyt_B5-like_heme/steroid-bd"/>
</dbReference>
<dbReference type="InterPro" id="IPR036400">
    <property type="entry name" value="Cyt_B5-like_heme/steroid_sf"/>
</dbReference>
<dbReference type="AlphaFoldDB" id="A0A168E7Q9"/>
<evidence type="ECO:0000313" key="6">
    <source>
        <dbReference type="Proteomes" id="UP000078544"/>
    </source>
</evidence>
<feature type="region of interest" description="Disordered" evidence="2">
    <location>
        <begin position="1"/>
        <end position="33"/>
    </location>
</feature>